<dbReference type="RefSeq" id="WP_060103064.1">
    <property type="nucleotide sequence ID" value="NZ_LPEQ01000009.1"/>
</dbReference>
<dbReference type="SUPFAM" id="SSF54171">
    <property type="entry name" value="DNA-binding domain"/>
    <property type="match status" value="1"/>
</dbReference>
<dbReference type="EMBL" id="LPEQ01000009">
    <property type="protein sequence ID" value="KVV57962.1"/>
    <property type="molecule type" value="Genomic_DNA"/>
</dbReference>
<organism evidence="2 3">
    <name type="scientific">Burkholderia territorii</name>
    <dbReference type="NCBI Taxonomy" id="1503055"/>
    <lineage>
        <taxon>Bacteria</taxon>
        <taxon>Pseudomonadati</taxon>
        <taxon>Pseudomonadota</taxon>
        <taxon>Betaproteobacteria</taxon>
        <taxon>Burkholderiales</taxon>
        <taxon>Burkholderiaceae</taxon>
        <taxon>Burkholderia</taxon>
        <taxon>Burkholderia cepacia complex</taxon>
    </lineage>
</organism>
<evidence type="ECO:0000313" key="3">
    <source>
        <dbReference type="Proteomes" id="UP000062317"/>
    </source>
</evidence>
<feature type="domain" description="HNH nuclease" evidence="1">
    <location>
        <begin position="56"/>
        <end position="99"/>
    </location>
</feature>
<sequence length="173" mass="19429">MFELSALRVMSLLNYDAKTGVFTWRVSRGRNAKAGDVAGCPNEWGHIRIKIDGRLYMAHQLAWLLMTGTWPQHQIDHRDTNPANNAWLNLRAATSGQNMCNIGLRKDNKVGLKGVCWNNWNGKFSATIRSAGKQRHLGYFVDPVEAHEVYCLAAEMLHGEFANLGHSAPHFAQ</sequence>
<dbReference type="Gene3D" id="3.90.75.20">
    <property type="match status" value="1"/>
</dbReference>
<dbReference type="AlphaFoldDB" id="A0A105W1Q5"/>
<comment type="caution">
    <text evidence="2">The sequence shown here is derived from an EMBL/GenBank/DDBJ whole genome shotgun (WGS) entry which is preliminary data.</text>
</comment>
<dbReference type="Gene3D" id="3.30.730.10">
    <property type="entry name" value="AP2/ERF domain"/>
    <property type="match status" value="1"/>
</dbReference>
<name>A0A105W1Q5_9BURK</name>
<dbReference type="SUPFAM" id="SSF54060">
    <property type="entry name" value="His-Me finger endonucleases"/>
    <property type="match status" value="1"/>
</dbReference>
<keyword evidence="3" id="KW-1185">Reference proteome</keyword>
<gene>
    <name evidence="2" type="ORF">WT27_23830</name>
</gene>
<protein>
    <recommendedName>
        <fullName evidence="1">HNH nuclease domain-containing protein</fullName>
    </recommendedName>
</protein>
<dbReference type="Proteomes" id="UP000062317">
    <property type="component" value="Unassembled WGS sequence"/>
</dbReference>
<dbReference type="GO" id="GO:0003677">
    <property type="term" value="F:DNA binding"/>
    <property type="evidence" value="ECO:0007669"/>
    <property type="project" value="InterPro"/>
</dbReference>
<evidence type="ECO:0000259" key="1">
    <source>
        <dbReference type="Pfam" id="PF13392"/>
    </source>
</evidence>
<proteinExistence type="predicted"/>
<dbReference type="InterPro" id="IPR016177">
    <property type="entry name" value="DNA-bd_dom_sf"/>
</dbReference>
<dbReference type="InterPro" id="IPR044925">
    <property type="entry name" value="His-Me_finger_sf"/>
</dbReference>
<dbReference type="Pfam" id="PF13392">
    <property type="entry name" value="HNH_3"/>
    <property type="match status" value="1"/>
</dbReference>
<accession>A0A105W1Q5</accession>
<dbReference type="InterPro" id="IPR036955">
    <property type="entry name" value="AP2/ERF_dom_sf"/>
</dbReference>
<dbReference type="GO" id="GO:0003700">
    <property type="term" value="F:DNA-binding transcription factor activity"/>
    <property type="evidence" value="ECO:0007669"/>
    <property type="project" value="InterPro"/>
</dbReference>
<evidence type="ECO:0000313" key="2">
    <source>
        <dbReference type="EMBL" id="KVV57962.1"/>
    </source>
</evidence>
<reference evidence="2 3" key="1">
    <citation type="submission" date="2015-11" db="EMBL/GenBank/DDBJ databases">
        <title>Expanding the genomic diversity of Burkholderia species for the development of highly accurate diagnostics.</title>
        <authorList>
            <person name="Sahl J."/>
            <person name="Keim P."/>
            <person name="Wagner D."/>
        </authorList>
    </citation>
    <scope>NUCLEOTIDE SEQUENCE [LARGE SCALE GENOMIC DNA]</scope>
    <source>
        <strain evidence="2 3">MSMB1301WGS</strain>
    </source>
</reference>
<dbReference type="InterPro" id="IPR003615">
    <property type="entry name" value="HNH_nuc"/>
</dbReference>